<feature type="compositionally biased region" description="Polar residues" evidence="3">
    <location>
        <begin position="138"/>
        <end position="147"/>
    </location>
</feature>
<keyword evidence="1" id="KW-0240">DNA-directed RNA polymerase</keyword>
<dbReference type="GO" id="GO:0006366">
    <property type="term" value="P:transcription by RNA polymerase II"/>
    <property type="evidence" value="ECO:0007669"/>
    <property type="project" value="TreeGrafter"/>
</dbReference>
<feature type="region of interest" description="Disordered" evidence="3">
    <location>
        <begin position="123"/>
        <end position="171"/>
    </location>
</feature>
<dbReference type="AlphaFoldDB" id="A0A6C0EXH3"/>
<dbReference type="GO" id="GO:0042797">
    <property type="term" value="P:tRNA transcription by RNA polymerase III"/>
    <property type="evidence" value="ECO:0007669"/>
    <property type="project" value="TreeGrafter"/>
</dbReference>
<feature type="compositionally biased region" description="Basic and acidic residues" evidence="3">
    <location>
        <begin position="1"/>
        <end position="17"/>
    </location>
</feature>
<dbReference type="InterPro" id="IPR006110">
    <property type="entry name" value="Pol_omega/Rpo6/RPB6"/>
</dbReference>
<evidence type="ECO:0008006" key="5">
    <source>
        <dbReference type="Google" id="ProtNLM"/>
    </source>
</evidence>
<evidence type="ECO:0000313" key="4">
    <source>
        <dbReference type="EMBL" id="QHT33213.1"/>
    </source>
</evidence>
<keyword evidence="2" id="KW-0804">Transcription</keyword>
<evidence type="ECO:0000256" key="1">
    <source>
        <dbReference type="ARBA" id="ARBA00022478"/>
    </source>
</evidence>
<dbReference type="InterPro" id="IPR036161">
    <property type="entry name" value="RPB6/omega-like_sf"/>
</dbReference>
<feature type="compositionally biased region" description="Acidic residues" evidence="3">
    <location>
        <begin position="45"/>
        <end position="70"/>
    </location>
</feature>
<dbReference type="SUPFAM" id="SSF63562">
    <property type="entry name" value="RPB6/omega subunit-like"/>
    <property type="match status" value="1"/>
</dbReference>
<evidence type="ECO:0000256" key="2">
    <source>
        <dbReference type="ARBA" id="ARBA00023163"/>
    </source>
</evidence>
<dbReference type="Pfam" id="PF01192">
    <property type="entry name" value="RNA_pol_Rpb6"/>
    <property type="match status" value="1"/>
</dbReference>
<dbReference type="PANTHER" id="PTHR47227:SF5">
    <property type="entry name" value="DNA-DIRECTED RNA POLYMERASES I, II, AND III SUBUNIT RPABC2"/>
    <property type="match status" value="1"/>
</dbReference>
<sequence length="298" mass="31988">MSLSDEEKLDISKKEESGSDTEEGSGSGSDGGGDDDAEAVAGVVEGDDDEEAEASDIDESEGEGEGEGEGGGEAPSFASGVTKIASASKKLLSNIQDVVSNAGKNVGAIAGSGDDLLSKLTKSSVKMPSGRGRKKRSVTANAASTSLFEEDQDPEEDGGGDGNNSDGEDDINTKLKKFDKELRDNYLMNFHPESLVQNYDEIYNLARVVRDDNCIIVDALHRTLPMLTKYEKSRILGQRAKQINDGATPFVKVPEGVIDGYLIAIKELEEKKIPFIIRRPLPNGGSEYWHLEDLEIIN</sequence>
<dbReference type="GO" id="GO:0005736">
    <property type="term" value="C:RNA polymerase I complex"/>
    <property type="evidence" value="ECO:0007669"/>
    <property type="project" value="TreeGrafter"/>
</dbReference>
<reference evidence="4" key="1">
    <citation type="journal article" date="2020" name="Nature">
        <title>Giant virus diversity and host interactions through global metagenomics.</title>
        <authorList>
            <person name="Schulz F."/>
            <person name="Roux S."/>
            <person name="Paez-Espino D."/>
            <person name="Jungbluth S."/>
            <person name="Walsh D.A."/>
            <person name="Denef V.J."/>
            <person name="McMahon K.D."/>
            <person name="Konstantinidis K.T."/>
            <person name="Eloe-Fadrosh E.A."/>
            <person name="Kyrpides N.C."/>
            <person name="Woyke T."/>
        </authorList>
    </citation>
    <scope>NUCLEOTIDE SEQUENCE</scope>
    <source>
        <strain evidence="4">GVMAG-M-3300009161-34</strain>
    </source>
</reference>
<accession>A0A6C0EXH3</accession>
<feature type="region of interest" description="Disordered" evidence="3">
    <location>
        <begin position="1"/>
        <end position="80"/>
    </location>
</feature>
<dbReference type="Gene3D" id="3.90.940.10">
    <property type="match status" value="1"/>
</dbReference>
<proteinExistence type="predicted"/>
<dbReference type="GO" id="GO:0003677">
    <property type="term" value="F:DNA binding"/>
    <property type="evidence" value="ECO:0007669"/>
    <property type="project" value="InterPro"/>
</dbReference>
<dbReference type="PANTHER" id="PTHR47227">
    <property type="entry name" value="DNA-DIRECTED RNA POLYMERASE SUBUNIT K"/>
    <property type="match status" value="1"/>
</dbReference>
<protein>
    <recommendedName>
        <fullName evidence="5">DNA-directed RNA polymerase</fullName>
    </recommendedName>
</protein>
<dbReference type="GO" id="GO:0006360">
    <property type="term" value="P:transcription by RNA polymerase I"/>
    <property type="evidence" value="ECO:0007669"/>
    <property type="project" value="TreeGrafter"/>
</dbReference>
<dbReference type="EMBL" id="MN738960">
    <property type="protein sequence ID" value="QHT33213.1"/>
    <property type="molecule type" value="Genomic_DNA"/>
</dbReference>
<dbReference type="GO" id="GO:0005666">
    <property type="term" value="C:RNA polymerase III complex"/>
    <property type="evidence" value="ECO:0007669"/>
    <property type="project" value="TreeGrafter"/>
</dbReference>
<dbReference type="SMART" id="SM01409">
    <property type="entry name" value="RNA_pol_Rpb6"/>
    <property type="match status" value="1"/>
</dbReference>
<feature type="compositionally biased region" description="Acidic residues" evidence="3">
    <location>
        <begin position="148"/>
        <end position="159"/>
    </location>
</feature>
<evidence type="ECO:0000256" key="3">
    <source>
        <dbReference type="SAM" id="MobiDB-lite"/>
    </source>
</evidence>
<dbReference type="GO" id="GO:0005665">
    <property type="term" value="C:RNA polymerase II, core complex"/>
    <property type="evidence" value="ECO:0007669"/>
    <property type="project" value="TreeGrafter"/>
</dbReference>
<name>A0A6C0EXH3_9ZZZZ</name>
<organism evidence="4">
    <name type="scientific">viral metagenome</name>
    <dbReference type="NCBI Taxonomy" id="1070528"/>
    <lineage>
        <taxon>unclassified sequences</taxon>
        <taxon>metagenomes</taxon>
        <taxon>organismal metagenomes</taxon>
    </lineage>
</organism>
<dbReference type="GO" id="GO:0003899">
    <property type="term" value="F:DNA-directed RNA polymerase activity"/>
    <property type="evidence" value="ECO:0007669"/>
    <property type="project" value="InterPro"/>
</dbReference>